<reference evidence="1 2" key="1">
    <citation type="submission" date="2024-08" db="EMBL/GenBank/DDBJ databases">
        <authorList>
            <person name="Cucini C."/>
            <person name="Frati F."/>
        </authorList>
    </citation>
    <scope>NUCLEOTIDE SEQUENCE [LARGE SCALE GENOMIC DNA]</scope>
</reference>
<protein>
    <submittedName>
        <fullName evidence="1">Uncharacterized protein</fullName>
    </submittedName>
</protein>
<evidence type="ECO:0000313" key="2">
    <source>
        <dbReference type="Proteomes" id="UP001642540"/>
    </source>
</evidence>
<accession>A0ABP1PZP4</accession>
<organism evidence="1 2">
    <name type="scientific">Orchesella dallaii</name>
    <dbReference type="NCBI Taxonomy" id="48710"/>
    <lineage>
        <taxon>Eukaryota</taxon>
        <taxon>Metazoa</taxon>
        <taxon>Ecdysozoa</taxon>
        <taxon>Arthropoda</taxon>
        <taxon>Hexapoda</taxon>
        <taxon>Collembola</taxon>
        <taxon>Entomobryomorpha</taxon>
        <taxon>Entomobryoidea</taxon>
        <taxon>Orchesellidae</taxon>
        <taxon>Orchesellinae</taxon>
        <taxon>Orchesella</taxon>
    </lineage>
</organism>
<name>A0ABP1PZP4_9HEXA</name>
<dbReference type="Proteomes" id="UP001642540">
    <property type="component" value="Unassembled WGS sequence"/>
</dbReference>
<evidence type="ECO:0000313" key="1">
    <source>
        <dbReference type="EMBL" id="CAL8084043.1"/>
    </source>
</evidence>
<dbReference type="EMBL" id="CAXLJM020000017">
    <property type="protein sequence ID" value="CAL8084043.1"/>
    <property type="molecule type" value="Genomic_DNA"/>
</dbReference>
<sequence>MSSINMLFVFLPPAFNHINLPTPTSKDGSYILEPFVEHPIILSFHRFKKVTEPIRRNDFNLNSNEMYCDDDRMELQPNQQFKFRAPPSPKANCFVQFYIDPAPCTYWRFRSPSYFNANSKPFDSMYQEAGFDYRSEDKSTEFMSDYNLANTGLFFIHVMKTRGSGPYGYEVLFKVDYGWQQADFFTAWNFIQPTKFVLMIAKEDGDHPYIPVRGGMLGCYNYGEWWKRLEEECKQQSSSSHSLRVWCLSMSLEIVAKVPSVLEPGGDHIKTWKQLEDAATKSES</sequence>
<keyword evidence="2" id="KW-1185">Reference proteome</keyword>
<gene>
    <name evidence="1" type="ORF">ODALV1_LOCUS5677</name>
</gene>
<comment type="caution">
    <text evidence="1">The sequence shown here is derived from an EMBL/GenBank/DDBJ whole genome shotgun (WGS) entry which is preliminary data.</text>
</comment>
<proteinExistence type="predicted"/>